<organism evidence="4 5">
    <name type="scientific">Hibiscus syriacus</name>
    <name type="common">Rose of Sharon</name>
    <dbReference type="NCBI Taxonomy" id="106335"/>
    <lineage>
        <taxon>Eukaryota</taxon>
        <taxon>Viridiplantae</taxon>
        <taxon>Streptophyta</taxon>
        <taxon>Embryophyta</taxon>
        <taxon>Tracheophyta</taxon>
        <taxon>Spermatophyta</taxon>
        <taxon>Magnoliopsida</taxon>
        <taxon>eudicotyledons</taxon>
        <taxon>Gunneridae</taxon>
        <taxon>Pentapetalae</taxon>
        <taxon>rosids</taxon>
        <taxon>malvids</taxon>
        <taxon>Malvales</taxon>
        <taxon>Malvaceae</taxon>
        <taxon>Malvoideae</taxon>
        <taxon>Hibiscus</taxon>
    </lineage>
</organism>
<keyword evidence="5" id="KW-1185">Reference proteome</keyword>
<evidence type="ECO:0000313" key="4">
    <source>
        <dbReference type="EMBL" id="KAE8676696.1"/>
    </source>
</evidence>
<dbReference type="Pfam" id="PF00561">
    <property type="entry name" value="Abhydrolase_1"/>
    <property type="match status" value="1"/>
</dbReference>
<proteinExistence type="inferred from homology"/>
<dbReference type="AlphaFoldDB" id="A0A6A2YDE7"/>
<feature type="domain" description="AB hydrolase-1" evidence="3">
    <location>
        <begin position="2"/>
        <end position="38"/>
    </location>
</feature>
<evidence type="ECO:0000256" key="1">
    <source>
        <dbReference type="ARBA" id="ARBA00022801"/>
    </source>
</evidence>
<dbReference type="Proteomes" id="UP000436088">
    <property type="component" value="Unassembled WGS sequence"/>
</dbReference>
<accession>A0A6A2YDE7</accession>
<sequence>MILVGHDWGASIAWYFCQLRPDKVKALVNMSVAYRPRHPKVKPVDGMRALFGDDFYICRFQLTLGSRDHLPPCIPKEIGFRGIPVPPLPSWLSEDDINYFASKFNYKGFTGPLNYYRALNLEDNLIFVVETGN</sequence>
<dbReference type="GO" id="GO:0016787">
    <property type="term" value="F:hydrolase activity"/>
    <property type="evidence" value="ECO:0007669"/>
    <property type="project" value="UniProtKB-KW"/>
</dbReference>
<comment type="similarity">
    <text evidence="2">Belongs to the AB hydrolase superfamily. Epoxide hydrolase family.</text>
</comment>
<evidence type="ECO:0000256" key="2">
    <source>
        <dbReference type="ARBA" id="ARBA00038334"/>
    </source>
</evidence>
<name>A0A6A2YDE7_HIBSY</name>
<keyword evidence="1" id="KW-0378">Hydrolase</keyword>
<dbReference type="PRINTS" id="PR00412">
    <property type="entry name" value="EPOXHYDRLASE"/>
</dbReference>
<evidence type="ECO:0000313" key="5">
    <source>
        <dbReference type="Proteomes" id="UP000436088"/>
    </source>
</evidence>
<evidence type="ECO:0000259" key="3">
    <source>
        <dbReference type="Pfam" id="PF00561"/>
    </source>
</evidence>
<comment type="caution">
    <text evidence="4">The sequence shown here is derived from an EMBL/GenBank/DDBJ whole genome shotgun (WGS) entry which is preliminary data.</text>
</comment>
<dbReference type="InterPro" id="IPR029058">
    <property type="entry name" value="AB_hydrolase_fold"/>
</dbReference>
<dbReference type="SUPFAM" id="SSF53474">
    <property type="entry name" value="alpha/beta-Hydrolases"/>
    <property type="match status" value="1"/>
</dbReference>
<dbReference type="Gene3D" id="3.40.50.1820">
    <property type="entry name" value="alpha/beta hydrolase"/>
    <property type="match status" value="1"/>
</dbReference>
<dbReference type="EMBL" id="VEPZ02001375">
    <property type="protein sequence ID" value="KAE8676696.1"/>
    <property type="molecule type" value="Genomic_DNA"/>
</dbReference>
<dbReference type="InterPro" id="IPR000639">
    <property type="entry name" value="Epox_hydrolase-like"/>
</dbReference>
<protein>
    <submittedName>
        <fullName evidence="4">Bifunctional epoxide hydrolase 2-like isoform X2</fullName>
    </submittedName>
</protein>
<reference evidence="4" key="1">
    <citation type="submission" date="2019-09" db="EMBL/GenBank/DDBJ databases">
        <title>Draft genome information of white flower Hibiscus syriacus.</title>
        <authorList>
            <person name="Kim Y.-M."/>
        </authorList>
    </citation>
    <scope>NUCLEOTIDE SEQUENCE [LARGE SCALE GENOMIC DNA]</scope>
    <source>
        <strain evidence="4">YM2019G1</strain>
    </source>
</reference>
<dbReference type="PANTHER" id="PTHR43329">
    <property type="entry name" value="EPOXIDE HYDROLASE"/>
    <property type="match status" value="1"/>
</dbReference>
<gene>
    <name evidence="4" type="ORF">F3Y22_tig00111582pilonHSYRG00697</name>
</gene>
<dbReference type="InterPro" id="IPR000073">
    <property type="entry name" value="AB_hydrolase_1"/>
</dbReference>